<keyword evidence="2" id="KW-1185">Reference proteome</keyword>
<protein>
    <submittedName>
        <fullName evidence="1">Uncharacterized protein</fullName>
    </submittedName>
</protein>
<dbReference type="AlphaFoldDB" id="A0A4Q9P905"/>
<dbReference type="Proteomes" id="UP000292082">
    <property type="component" value="Unassembled WGS sequence"/>
</dbReference>
<proteinExistence type="predicted"/>
<reference evidence="1 2" key="1">
    <citation type="submission" date="2019-01" db="EMBL/GenBank/DDBJ databases">
        <title>Draft genome sequences of three monokaryotic isolates of the white-rot basidiomycete fungus Dichomitus squalens.</title>
        <authorList>
            <consortium name="DOE Joint Genome Institute"/>
            <person name="Lopez S.C."/>
            <person name="Andreopoulos B."/>
            <person name="Pangilinan J."/>
            <person name="Lipzen A."/>
            <person name="Riley R."/>
            <person name="Ahrendt S."/>
            <person name="Ng V."/>
            <person name="Barry K."/>
            <person name="Daum C."/>
            <person name="Grigoriev I.V."/>
            <person name="Hilden K.S."/>
            <person name="Makela M.R."/>
            <person name="de Vries R.P."/>
        </authorList>
    </citation>
    <scope>NUCLEOTIDE SEQUENCE [LARGE SCALE GENOMIC DNA]</scope>
    <source>
        <strain evidence="1 2">CBS 464.89</strain>
    </source>
</reference>
<sequence length="69" mass="8066">ASTKPRHQLEFVVEDRVVLQGTLKLVFRFLDRKQAQISLPDWRKIETILRSFVPLFFMLDATAFNAAFV</sequence>
<organism evidence="1 2">
    <name type="scientific">Dichomitus squalens</name>
    <dbReference type="NCBI Taxonomy" id="114155"/>
    <lineage>
        <taxon>Eukaryota</taxon>
        <taxon>Fungi</taxon>
        <taxon>Dikarya</taxon>
        <taxon>Basidiomycota</taxon>
        <taxon>Agaricomycotina</taxon>
        <taxon>Agaricomycetes</taxon>
        <taxon>Polyporales</taxon>
        <taxon>Polyporaceae</taxon>
        <taxon>Dichomitus</taxon>
    </lineage>
</organism>
<feature type="non-terminal residue" evidence="1">
    <location>
        <position position="69"/>
    </location>
</feature>
<evidence type="ECO:0000313" key="1">
    <source>
        <dbReference type="EMBL" id="TBU51090.1"/>
    </source>
</evidence>
<feature type="non-terminal residue" evidence="1">
    <location>
        <position position="1"/>
    </location>
</feature>
<dbReference type="EMBL" id="ML145401">
    <property type="protein sequence ID" value="TBU51090.1"/>
    <property type="molecule type" value="Genomic_DNA"/>
</dbReference>
<evidence type="ECO:0000313" key="2">
    <source>
        <dbReference type="Proteomes" id="UP000292082"/>
    </source>
</evidence>
<name>A0A4Q9P905_9APHY</name>
<accession>A0A4Q9P905</accession>
<gene>
    <name evidence="1" type="ORF">BD310DRAFT_801513</name>
</gene>